<dbReference type="VEuPathDB" id="FungiDB:BON22_0587"/>
<keyword evidence="3" id="KW-0809">Transit peptide</keyword>
<proteinExistence type="inferred from homology"/>
<evidence type="ECO:0000256" key="3">
    <source>
        <dbReference type="ARBA" id="ARBA00022946"/>
    </source>
</evidence>
<keyword evidence="4 8" id="KW-0689">Ribosomal protein</keyword>
<evidence type="ECO:0000256" key="8">
    <source>
        <dbReference type="RuleBase" id="RU003905"/>
    </source>
</evidence>
<sequence>MNSLLGLPMLRVRATPLTSQFPRLVRTGASLTAPSTIQQKIITEAPNHTQEKAVERRRVPFRTGLIAIKRGMGPWFDEATGETYPVTILEVDQVEVVYNKTKENEGYYAVQVGYGVKNPKRETRQMLGHFEKAQVNPKIKLSEFMVKNEEGLLPVGTILNADFFKPGQFVDIKGVSKGKGFAGVMKRYGMKGQKASHGASLSHRSGGSYGANTSPGRVLPGKRMPGRMGGQSSTKQNSLVVNVEKIDEYRGMILVKGHVPGPTNAFVNVSDAIKKL</sequence>
<dbReference type="FunFam" id="3.30.160.810:FF:000001">
    <property type="entry name" value="50S ribosomal protein L3"/>
    <property type="match status" value="1"/>
</dbReference>
<dbReference type="GO" id="GO:0005762">
    <property type="term" value="C:mitochondrial large ribosomal subunit"/>
    <property type="evidence" value="ECO:0007669"/>
    <property type="project" value="TreeGrafter"/>
</dbReference>
<dbReference type="STRING" id="36022.A0A061AII3"/>
<dbReference type="InterPro" id="IPR009000">
    <property type="entry name" value="Transl_B-barrel_sf"/>
</dbReference>
<name>A0A061AII3_CYBFA</name>
<keyword evidence="6 8" id="KW-0687">Ribonucleoprotein</keyword>
<dbReference type="EMBL" id="LK052886">
    <property type="protein sequence ID" value="CDR36927.1"/>
    <property type="molecule type" value="Genomic_DNA"/>
</dbReference>
<organism evidence="10">
    <name type="scientific">Cyberlindnera fabianii</name>
    <name type="common">Yeast</name>
    <name type="synonym">Hansenula fabianii</name>
    <dbReference type="NCBI Taxonomy" id="36022"/>
    <lineage>
        <taxon>Eukaryota</taxon>
        <taxon>Fungi</taxon>
        <taxon>Dikarya</taxon>
        <taxon>Ascomycota</taxon>
        <taxon>Saccharomycotina</taxon>
        <taxon>Saccharomycetes</taxon>
        <taxon>Phaffomycetales</taxon>
        <taxon>Phaffomycetaceae</taxon>
        <taxon>Cyberlindnera</taxon>
    </lineage>
</organism>
<dbReference type="InterPro" id="IPR019927">
    <property type="entry name" value="Ribosomal_uL3_bac/org-type"/>
</dbReference>
<keyword evidence="12" id="KW-1185">Reference proteome</keyword>
<dbReference type="AlphaFoldDB" id="A0A061AII3"/>
<keyword evidence="5" id="KW-0496">Mitochondrion</keyword>
<evidence type="ECO:0000256" key="7">
    <source>
        <dbReference type="ARBA" id="ARBA00035209"/>
    </source>
</evidence>
<dbReference type="InterPro" id="IPR000597">
    <property type="entry name" value="Ribosomal_uL3"/>
</dbReference>
<evidence type="ECO:0000256" key="1">
    <source>
        <dbReference type="ARBA" id="ARBA00004173"/>
    </source>
</evidence>
<dbReference type="PANTHER" id="PTHR11229:SF8">
    <property type="entry name" value="LARGE RIBOSOMAL SUBUNIT PROTEIN UL3M"/>
    <property type="match status" value="1"/>
</dbReference>
<comment type="similarity">
    <text evidence="2 8">Belongs to the universal ribosomal protein uL3 family.</text>
</comment>
<gene>
    <name evidence="11" type="ORF">BON22_0587</name>
    <name evidence="10" type="ORF">CYFA0S_01e05622g</name>
</gene>
<protein>
    <recommendedName>
        <fullName evidence="7">Large ribosomal subunit protein uL3m</fullName>
    </recommendedName>
</protein>
<reference evidence="11" key="3">
    <citation type="submission" date="2017-01" db="EMBL/GenBank/DDBJ databases">
        <authorList>
            <person name="Mah S.A."/>
            <person name="Swanson W.J."/>
            <person name="Moy G.W."/>
            <person name="Vacquier V.D."/>
        </authorList>
    </citation>
    <scope>NUCLEOTIDE SEQUENCE [LARGE SCALE GENOMIC DNA]</scope>
    <source>
        <strain evidence="11">65</strain>
    </source>
</reference>
<dbReference type="InterPro" id="IPR019926">
    <property type="entry name" value="Ribosomal_uL3_CS"/>
</dbReference>
<evidence type="ECO:0000313" key="10">
    <source>
        <dbReference type="EMBL" id="CDR36927.1"/>
    </source>
</evidence>
<dbReference type="NCBIfam" id="TIGR03625">
    <property type="entry name" value="L3_bact"/>
    <property type="match status" value="1"/>
</dbReference>
<dbReference type="SUPFAM" id="SSF50447">
    <property type="entry name" value="Translation proteins"/>
    <property type="match status" value="1"/>
</dbReference>
<evidence type="ECO:0000313" key="11">
    <source>
        <dbReference type="EMBL" id="ONH69718.1"/>
    </source>
</evidence>
<evidence type="ECO:0000256" key="2">
    <source>
        <dbReference type="ARBA" id="ARBA00006540"/>
    </source>
</evidence>
<dbReference type="Proteomes" id="UP000189513">
    <property type="component" value="Unassembled WGS sequence"/>
</dbReference>
<dbReference type="GO" id="GO:0003735">
    <property type="term" value="F:structural constituent of ribosome"/>
    <property type="evidence" value="ECO:0007669"/>
    <property type="project" value="InterPro"/>
</dbReference>
<feature type="region of interest" description="Disordered" evidence="9">
    <location>
        <begin position="196"/>
        <end position="236"/>
    </location>
</feature>
<dbReference type="OMA" id="GKNIPCT"/>
<feature type="compositionally biased region" description="Polar residues" evidence="9">
    <location>
        <begin position="202"/>
        <end position="215"/>
    </location>
</feature>
<evidence type="ECO:0000256" key="4">
    <source>
        <dbReference type="ARBA" id="ARBA00022980"/>
    </source>
</evidence>
<evidence type="ECO:0000256" key="6">
    <source>
        <dbReference type="ARBA" id="ARBA00023274"/>
    </source>
</evidence>
<dbReference type="EMBL" id="MPUK01000001">
    <property type="protein sequence ID" value="ONH69718.1"/>
    <property type="molecule type" value="Genomic_DNA"/>
</dbReference>
<evidence type="ECO:0000313" key="12">
    <source>
        <dbReference type="Proteomes" id="UP000189513"/>
    </source>
</evidence>
<dbReference type="Gene3D" id="3.30.160.810">
    <property type="match status" value="1"/>
</dbReference>
<dbReference type="GO" id="GO:0006412">
    <property type="term" value="P:translation"/>
    <property type="evidence" value="ECO:0007669"/>
    <property type="project" value="InterPro"/>
</dbReference>
<reference evidence="10" key="1">
    <citation type="journal article" date="2014" name="Genome Announc.">
        <title>Genome sequence of the yeast Cyberlindnera fabianii (Hansenula fabianii).</title>
        <authorList>
            <person name="Freel K.C."/>
            <person name="Sarilar V."/>
            <person name="Neuveglise C."/>
            <person name="Devillers H."/>
            <person name="Friedrich A."/>
            <person name="Schacherer J."/>
        </authorList>
    </citation>
    <scope>NUCLEOTIDE SEQUENCE</scope>
    <source>
        <strain evidence="10">YJS4271</strain>
    </source>
</reference>
<dbReference type="FunFam" id="2.40.30.10:FF:000004">
    <property type="entry name" value="50S ribosomal protein L3"/>
    <property type="match status" value="1"/>
</dbReference>
<accession>A0A061AII3</accession>
<evidence type="ECO:0000256" key="9">
    <source>
        <dbReference type="SAM" id="MobiDB-lite"/>
    </source>
</evidence>
<dbReference type="Gene3D" id="2.40.30.10">
    <property type="entry name" value="Translation factors"/>
    <property type="match status" value="1"/>
</dbReference>
<dbReference type="OrthoDB" id="274683at2759"/>
<evidence type="ECO:0000256" key="5">
    <source>
        <dbReference type="ARBA" id="ARBA00023128"/>
    </source>
</evidence>
<dbReference type="PANTHER" id="PTHR11229">
    <property type="entry name" value="50S RIBOSOMAL PROTEIN L3"/>
    <property type="match status" value="1"/>
</dbReference>
<comment type="subcellular location">
    <subcellularLocation>
        <location evidence="1">Mitochondrion</location>
    </subcellularLocation>
</comment>
<dbReference type="PROSITE" id="PS00474">
    <property type="entry name" value="RIBOSOMAL_L3"/>
    <property type="match status" value="1"/>
</dbReference>
<dbReference type="Pfam" id="PF00297">
    <property type="entry name" value="Ribosomal_L3"/>
    <property type="match status" value="1"/>
</dbReference>
<reference evidence="12" key="2">
    <citation type="journal article" date="2017" name="Genome Announc.">
        <title>Genome sequences of Cyberlindnera fabianii 65, Pichia kudriavzevii 129, and Saccharomyces cerevisiae 131 isolated from fermented masau fruits in Zimbabwe.</title>
        <authorList>
            <person name="van Rijswijck I.M.H."/>
            <person name="Derks M.F.L."/>
            <person name="Abee T."/>
            <person name="de Ridder D."/>
            <person name="Smid E.J."/>
        </authorList>
    </citation>
    <scope>NUCLEOTIDE SEQUENCE [LARGE SCALE GENOMIC DNA]</scope>
    <source>
        <strain evidence="12">65</strain>
    </source>
</reference>